<feature type="region of interest" description="Disordered" evidence="4">
    <location>
        <begin position="275"/>
        <end position="384"/>
    </location>
</feature>
<keyword evidence="7" id="KW-1185">Reference proteome</keyword>
<reference evidence="6" key="1">
    <citation type="submission" date="2014-08" db="EMBL/GenBank/DDBJ databases">
        <authorList>
            <person name="Senf B."/>
            <person name="Petzold A."/>
            <person name="Downie B.R."/>
            <person name="Koch P."/>
            <person name="Platzer M."/>
        </authorList>
    </citation>
    <scope>NUCLEOTIDE SEQUENCE [LARGE SCALE GENOMIC DNA]</scope>
    <source>
        <strain evidence="6">GRZ</strain>
    </source>
</reference>
<proteinExistence type="predicted"/>
<dbReference type="InterPro" id="IPR034359">
    <property type="entry name" value="MTHFSD_RRM"/>
</dbReference>
<evidence type="ECO:0000256" key="2">
    <source>
        <dbReference type="ARBA" id="ARBA00022884"/>
    </source>
</evidence>
<feature type="compositionally biased region" description="Basic and acidic residues" evidence="4">
    <location>
        <begin position="339"/>
        <end position="357"/>
    </location>
</feature>
<dbReference type="PANTHER" id="PTHR13017:SF0">
    <property type="entry name" value="METHENYLTETRAHYDROFOLATE SYNTHASE DOMAIN-CONTAINING PROTEIN"/>
    <property type="match status" value="1"/>
</dbReference>
<dbReference type="GeneID" id="107381312"/>
<protein>
    <recommendedName>
        <fullName evidence="1">Methenyltetrahydrofolate synthase domain-containing protein</fullName>
    </recommendedName>
</protein>
<dbReference type="CDD" id="cd12270">
    <property type="entry name" value="RRM_MTHFSD"/>
    <property type="match status" value="1"/>
</dbReference>
<dbReference type="Gene3D" id="3.40.50.10420">
    <property type="entry name" value="NagB/RpiA/CoA transferase-like"/>
    <property type="match status" value="1"/>
</dbReference>
<gene>
    <name evidence="6" type="primary">MTHFSD</name>
    <name evidence="6" type="synonym">mthfsd</name>
</gene>
<dbReference type="PROSITE" id="PS50102">
    <property type="entry name" value="RRM"/>
    <property type="match status" value="1"/>
</dbReference>
<dbReference type="InterPro" id="IPR012677">
    <property type="entry name" value="Nucleotide-bd_a/b_plait_sf"/>
</dbReference>
<dbReference type="CTD" id="64779"/>
<organism evidence="6 7">
    <name type="scientific">Nothobranchius furzeri</name>
    <name type="common">Turquoise killifish</name>
    <dbReference type="NCBI Taxonomy" id="105023"/>
    <lineage>
        <taxon>Eukaryota</taxon>
        <taxon>Metazoa</taxon>
        <taxon>Chordata</taxon>
        <taxon>Craniata</taxon>
        <taxon>Vertebrata</taxon>
        <taxon>Euteleostomi</taxon>
        <taxon>Actinopterygii</taxon>
        <taxon>Neopterygii</taxon>
        <taxon>Teleostei</taxon>
        <taxon>Neoteleostei</taxon>
        <taxon>Acanthomorphata</taxon>
        <taxon>Ovalentaria</taxon>
        <taxon>Atherinomorphae</taxon>
        <taxon>Cyprinodontiformes</taxon>
        <taxon>Nothobranchiidae</taxon>
        <taxon>Nothobranchius</taxon>
    </lineage>
</organism>
<dbReference type="PANTHER" id="PTHR13017">
    <property type="entry name" value="5-FORMYLTETRAHYDROFOLATE CYCLO-LIGASE-RELATED"/>
    <property type="match status" value="1"/>
</dbReference>
<dbReference type="FunFam" id="3.40.50.10420:FF:000001">
    <property type="entry name" value="Methenyltetrahydrofolate synthase domain-containing protein"/>
    <property type="match status" value="1"/>
</dbReference>
<accession>A0A8C6KE07</accession>
<feature type="domain" description="RRM" evidence="5">
    <location>
        <begin position="390"/>
        <end position="463"/>
    </location>
</feature>
<dbReference type="GO" id="GO:0005737">
    <property type="term" value="C:cytoplasm"/>
    <property type="evidence" value="ECO:0007669"/>
    <property type="project" value="TreeGrafter"/>
</dbReference>
<evidence type="ECO:0000256" key="4">
    <source>
        <dbReference type="SAM" id="MobiDB-lite"/>
    </source>
</evidence>
<evidence type="ECO:0000313" key="7">
    <source>
        <dbReference type="Proteomes" id="UP000694548"/>
    </source>
</evidence>
<dbReference type="InterPro" id="IPR000504">
    <property type="entry name" value="RRM_dom"/>
</dbReference>
<dbReference type="GeneTree" id="ENSGT00390000011730"/>
<dbReference type="InterPro" id="IPR002698">
    <property type="entry name" value="FTHF_cligase"/>
</dbReference>
<dbReference type="Proteomes" id="UP000694548">
    <property type="component" value="Chromosome sgr07"/>
</dbReference>
<dbReference type="Gene3D" id="3.30.70.330">
    <property type="match status" value="1"/>
</dbReference>
<feature type="compositionally biased region" description="Polar residues" evidence="4">
    <location>
        <begin position="472"/>
        <end position="483"/>
    </location>
</feature>
<name>A0A8C6KE07_NOTFU</name>
<dbReference type="InterPro" id="IPR035979">
    <property type="entry name" value="RBD_domain_sf"/>
</dbReference>
<evidence type="ECO:0000256" key="1">
    <source>
        <dbReference type="ARBA" id="ARBA00015518"/>
    </source>
</evidence>
<sequence>MESVIKINPGASKGEIRQKVWDYIEEKNLANFPRPVHNRIPNFKSANQACNRLSELQEFKTSQTVKGAFGACTKVTELQVFTETSEVKVDPDKPLEGARLAVLQAQKTLLVPTPRLRSGLFNKITPPQGASKEQLRTCASSQGVRDFSVPVDLDAKVKVDLVVVGSVAVSEKGCRIGKGEGFADLEWAMMSSMGAVNKSTVVVTIIHDCQVVDVPDELMGSHDLTVDYILTPSRVIKTNCQLPKPQGIIWTKLDSEKLKKIPILKKLRALEEQAGKDVTLGATPPAAEPGLQNDDPKRQPRRRPRRNTQQDAEGETSQESRQERGSESGQRARQQPARVRKESRGSGKGDADKEAGKTVKGRSRRMVKEQGSEEVGGEEVSQRKLPQSVTTVYLGGIPTGLRVSELKAALRERNAAPLRLTWQGAQHRAFLDYSDPQGADQALEALQGLCLNGQNLQAELAKSQRGQKKSGQRQTLSKASKSKMSPLKGGSTKETEQ</sequence>
<dbReference type="Ensembl" id="ENSNFUT00015004414.1">
    <property type="protein sequence ID" value="ENSNFUP00015004176.1"/>
    <property type="gene ID" value="ENSNFUG00015002091.1"/>
</dbReference>
<reference evidence="6" key="3">
    <citation type="submission" date="2025-09" db="UniProtKB">
        <authorList>
            <consortium name="Ensembl"/>
        </authorList>
    </citation>
    <scope>IDENTIFICATION</scope>
</reference>
<dbReference type="GO" id="GO:0003723">
    <property type="term" value="F:RNA binding"/>
    <property type="evidence" value="ECO:0007669"/>
    <property type="project" value="UniProtKB-UniRule"/>
</dbReference>
<dbReference type="RefSeq" id="XP_054588124.2">
    <property type="nucleotide sequence ID" value="XM_054732149.2"/>
</dbReference>
<feature type="region of interest" description="Disordered" evidence="4">
    <location>
        <begin position="461"/>
        <end position="497"/>
    </location>
</feature>
<dbReference type="AlphaFoldDB" id="A0A8C6KE07"/>
<dbReference type="SUPFAM" id="SSF54928">
    <property type="entry name" value="RNA-binding domain, RBD"/>
    <property type="match status" value="1"/>
</dbReference>
<evidence type="ECO:0000313" key="6">
    <source>
        <dbReference type="Ensembl" id="ENSNFUP00015004176.1"/>
    </source>
</evidence>
<dbReference type="InterPro" id="IPR024185">
    <property type="entry name" value="FTHF_cligase-like_sf"/>
</dbReference>
<evidence type="ECO:0000259" key="5">
    <source>
        <dbReference type="PROSITE" id="PS50102"/>
    </source>
</evidence>
<dbReference type="InterPro" id="IPR037171">
    <property type="entry name" value="NagB/RpiA_transferase-like"/>
</dbReference>
<evidence type="ECO:0000256" key="3">
    <source>
        <dbReference type="PROSITE-ProRule" id="PRU00176"/>
    </source>
</evidence>
<reference evidence="6" key="2">
    <citation type="submission" date="2025-08" db="UniProtKB">
        <authorList>
            <consortium name="Ensembl"/>
        </authorList>
    </citation>
    <scope>IDENTIFICATION</scope>
</reference>
<dbReference type="SUPFAM" id="SSF100950">
    <property type="entry name" value="NagB/RpiA/CoA transferase-like"/>
    <property type="match status" value="1"/>
</dbReference>
<keyword evidence="2 3" id="KW-0694">RNA-binding</keyword>
<dbReference type="Pfam" id="PF01812">
    <property type="entry name" value="5-FTHF_cyc-lig"/>
    <property type="match status" value="1"/>
</dbReference>